<dbReference type="Proteomes" id="UP000784294">
    <property type="component" value="Unassembled WGS sequence"/>
</dbReference>
<comment type="caution">
    <text evidence="1">The sequence shown here is derived from an EMBL/GenBank/DDBJ whole genome shotgun (WGS) entry which is preliminary data.</text>
</comment>
<organism evidence="1 2">
    <name type="scientific">Protopolystoma xenopodis</name>
    <dbReference type="NCBI Taxonomy" id="117903"/>
    <lineage>
        <taxon>Eukaryota</taxon>
        <taxon>Metazoa</taxon>
        <taxon>Spiralia</taxon>
        <taxon>Lophotrochozoa</taxon>
        <taxon>Platyhelminthes</taxon>
        <taxon>Monogenea</taxon>
        <taxon>Polyopisthocotylea</taxon>
        <taxon>Polystomatidea</taxon>
        <taxon>Polystomatidae</taxon>
        <taxon>Protopolystoma</taxon>
    </lineage>
</organism>
<name>A0A3S4ZJL8_9PLAT</name>
<protein>
    <submittedName>
        <fullName evidence="1">Uncharacterized protein</fullName>
    </submittedName>
</protein>
<reference evidence="1" key="1">
    <citation type="submission" date="2018-11" db="EMBL/GenBank/DDBJ databases">
        <authorList>
            <consortium name="Pathogen Informatics"/>
        </authorList>
    </citation>
    <scope>NUCLEOTIDE SEQUENCE</scope>
</reference>
<sequence length="86" mass="9980">MLCCVVGNLTYQAVLVVTRQVELAQAVERPECLFFRHVDEECSGNRRLGLAIADLRHQERIRFEQVEQSLLSETGMSDERMERIKE</sequence>
<evidence type="ECO:0000313" key="2">
    <source>
        <dbReference type="Proteomes" id="UP000784294"/>
    </source>
</evidence>
<proteinExistence type="predicted"/>
<dbReference type="EMBL" id="CAAALY010017146">
    <property type="protein sequence ID" value="VEL13240.1"/>
    <property type="molecule type" value="Genomic_DNA"/>
</dbReference>
<accession>A0A3S4ZJL8</accession>
<dbReference type="AlphaFoldDB" id="A0A3S4ZJL8"/>
<gene>
    <name evidence="1" type="ORF">PXEA_LOCUS6680</name>
</gene>
<keyword evidence="2" id="KW-1185">Reference proteome</keyword>
<evidence type="ECO:0000313" key="1">
    <source>
        <dbReference type="EMBL" id="VEL13240.1"/>
    </source>
</evidence>